<dbReference type="PANTHER" id="PTHR30521">
    <property type="entry name" value="DEFERROCHELATASE/PEROXIDASE"/>
    <property type="match status" value="1"/>
</dbReference>
<evidence type="ECO:0000256" key="3">
    <source>
        <dbReference type="ARBA" id="ARBA00022723"/>
    </source>
</evidence>
<keyword evidence="4" id="KW-0560">Oxidoreductase</keyword>
<dbReference type="NCBIfam" id="TIGR01413">
    <property type="entry name" value="Dyp_perox_fam"/>
    <property type="match status" value="1"/>
</dbReference>
<dbReference type="InterPro" id="IPR048328">
    <property type="entry name" value="Dyp_perox_C"/>
</dbReference>
<keyword evidence="3" id="KW-0479">Metal-binding</keyword>
<comment type="cofactor">
    <cofactor evidence="1">
        <name>heme b</name>
        <dbReference type="ChEBI" id="CHEBI:60344"/>
    </cofactor>
</comment>
<feature type="domain" description="Dyp-type peroxidase C-terminal" evidence="6">
    <location>
        <begin position="121"/>
        <end position="275"/>
    </location>
</feature>
<gene>
    <name evidence="7" type="ORF">K0504_15045</name>
</gene>
<comment type="caution">
    <text evidence="7">The sequence shown here is derived from an EMBL/GenBank/DDBJ whole genome shotgun (WGS) entry which is preliminary data.</text>
</comment>
<keyword evidence="8" id="KW-1185">Reference proteome</keyword>
<dbReference type="Pfam" id="PF20628">
    <property type="entry name" value="Dyp_perox_C"/>
    <property type="match status" value="1"/>
</dbReference>
<evidence type="ECO:0000313" key="7">
    <source>
        <dbReference type="EMBL" id="MBW8192353.1"/>
    </source>
</evidence>
<proteinExistence type="predicted"/>
<name>A0ABS7EKE7_9GAMM</name>
<dbReference type="SUPFAM" id="SSF54909">
    <property type="entry name" value="Dimeric alpha+beta barrel"/>
    <property type="match status" value="1"/>
</dbReference>
<organism evidence="7 8">
    <name type="scientific">Neiella holothuriorum</name>
    <dbReference type="NCBI Taxonomy" id="2870530"/>
    <lineage>
        <taxon>Bacteria</taxon>
        <taxon>Pseudomonadati</taxon>
        <taxon>Pseudomonadota</taxon>
        <taxon>Gammaproteobacteria</taxon>
        <taxon>Alteromonadales</taxon>
        <taxon>Echinimonadaceae</taxon>
        <taxon>Neiella</taxon>
    </lineage>
</organism>
<evidence type="ECO:0000256" key="5">
    <source>
        <dbReference type="ARBA" id="ARBA00023004"/>
    </source>
</evidence>
<dbReference type="GO" id="GO:0004601">
    <property type="term" value="F:peroxidase activity"/>
    <property type="evidence" value="ECO:0007669"/>
    <property type="project" value="UniProtKB-KW"/>
</dbReference>
<dbReference type="PANTHER" id="PTHR30521:SF0">
    <property type="entry name" value="DYP-TYPE PEROXIDASE FAMILY PROTEIN"/>
    <property type="match status" value="1"/>
</dbReference>
<keyword evidence="2 7" id="KW-0575">Peroxidase</keyword>
<sequence length="289" mass="31318">MQSAILQPIPQHGIYLCLDKLPEIPLSQAIHCVQQLELSAEHVLGLGASLIPAGSTAAIDVFPAMAGPGVTVPSTQTDLWIWLRGEEPGPLAIEAQLMVSELSECFDLIQQTQAFKHGSGRDLTGYEDGTENPEGDDAVAAAFAANKGEGLDGSSCVAVQQWVHDLASFSMHSQDQKDNMIGRHLSDNTEFDAPASAHVKRTAQEQFTPEAFVVRRSMPWAESSEAGLMFIAFGHSTLAFEQQMRRMAGLDDGIVDALFRFTRPVTGGYFWCPPRSGDAFDWRAVAIGD</sequence>
<evidence type="ECO:0000256" key="1">
    <source>
        <dbReference type="ARBA" id="ARBA00001970"/>
    </source>
</evidence>
<dbReference type="InterPro" id="IPR006314">
    <property type="entry name" value="Dyp_peroxidase"/>
</dbReference>
<dbReference type="RefSeq" id="WP_220104973.1">
    <property type="nucleotide sequence ID" value="NZ_JAHZSS010000021.1"/>
</dbReference>
<evidence type="ECO:0000259" key="6">
    <source>
        <dbReference type="Pfam" id="PF20628"/>
    </source>
</evidence>
<dbReference type="Proteomes" id="UP001166251">
    <property type="component" value="Unassembled WGS sequence"/>
</dbReference>
<evidence type="ECO:0000256" key="2">
    <source>
        <dbReference type="ARBA" id="ARBA00022559"/>
    </source>
</evidence>
<evidence type="ECO:0000313" key="8">
    <source>
        <dbReference type="Proteomes" id="UP001166251"/>
    </source>
</evidence>
<dbReference type="PROSITE" id="PS51404">
    <property type="entry name" value="DYP_PEROXIDASE"/>
    <property type="match status" value="1"/>
</dbReference>
<dbReference type="InterPro" id="IPR011008">
    <property type="entry name" value="Dimeric_a/b-barrel"/>
</dbReference>
<evidence type="ECO:0000256" key="4">
    <source>
        <dbReference type="ARBA" id="ARBA00023002"/>
    </source>
</evidence>
<keyword evidence="5" id="KW-0408">Iron</keyword>
<reference evidence="7" key="1">
    <citation type="submission" date="2021-07" db="EMBL/GenBank/DDBJ databases">
        <title>Neiella marina sp. nov., isolated from the intestinal content of sea cucumber Apostichopus japonicus.</title>
        <authorList>
            <person name="Bai X."/>
        </authorList>
    </citation>
    <scope>NUCLEOTIDE SEQUENCE</scope>
    <source>
        <strain evidence="7">126</strain>
    </source>
</reference>
<dbReference type="EMBL" id="JAHZSS010000021">
    <property type="protein sequence ID" value="MBW8192353.1"/>
    <property type="molecule type" value="Genomic_DNA"/>
</dbReference>
<protein>
    <submittedName>
        <fullName evidence="7">Dyp-type peroxidase</fullName>
    </submittedName>
</protein>
<accession>A0ABS7EKE7</accession>